<protein>
    <submittedName>
        <fullName evidence="1">Gp06</fullName>
    </submittedName>
</protein>
<proteinExistence type="predicted"/>
<keyword evidence="2" id="KW-1185">Reference proteome</keyword>
<name>D4P7Y1_9CAUD</name>
<dbReference type="GeneID" id="18564117"/>
<dbReference type="RefSeq" id="YP_009016187.1">
    <property type="nucleotide sequence ID" value="NC_023722.1"/>
</dbReference>
<evidence type="ECO:0000313" key="1">
    <source>
        <dbReference type="EMBL" id="ADD81111.1"/>
    </source>
</evidence>
<dbReference type="Proteomes" id="UP000001504">
    <property type="component" value="Segment"/>
</dbReference>
<sequence>MSECIDPRLDRPASKSATCFTCDVPMVWRWDPDGMGGSWTDTDGSRIGGETKFSTWDELLDYLRDNDIASYADLSARHALGQRLMPGQHWHRPNLRDLPTTAHVPTCCAWPMQSARDGWRCRESRTLFPYLERT</sequence>
<accession>D4P7Y1</accession>
<gene>
    <name evidence="1" type="ORF">ReqiPine5gene06</name>
</gene>
<organism evidence="1 2">
    <name type="scientific">Rhodococcus phage ReqiPine5</name>
    <dbReference type="NCBI Taxonomy" id="691963"/>
    <lineage>
        <taxon>Viruses</taxon>
        <taxon>Duplodnaviria</taxon>
        <taxon>Heunggongvirae</taxon>
        <taxon>Uroviricota</taxon>
        <taxon>Caudoviricetes</taxon>
        <taxon>Caudoviricetes incertae sedis</taxon>
        <taxon>Reqipinevirus</taxon>
        <taxon>Reqipinevirus reqipine5</taxon>
    </lineage>
</organism>
<reference evidence="1 2" key="1">
    <citation type="journal article" date="2011" name="Appl. Environ. Microbiol.">
        <title>Genomic and functional analyses of Rhodococcus equi phages ReqiPepy6, ReqiPoco6, ReqiPine5, and ReqiDocB7.</title>
        <authorList>
            <person name="Summer E.J."/>
            <person name="Liu M."/>
            <person name="Gill J.J."/>
            <person name="Grant M."/>
            <person name="Chan-Cortes T.N."/>
            <person name="Ferguson L."/>
            <person name="Janes C."/>
            <person name="Lange K."/>
            <person name="Bertoli M."/>
            <person name="Moore C."/>
            <person name="Orchard R.C."/>
            <person name="Cohen N."/>
            <person name="Young R."/>
        </authorList>
    </citation>
    <scope>NUCLEOTIDE SEQUENCE [LARGE SCALE GENOMIC DNA]</scope>
</reference>
<dbReference type="KEGG" id="vg:18564117"/>
<dbReference type="EMBL" id="GU580943">
    <property type="protein sequence ID" value="ADD81111.1"/>
    <property type="molecule type" value="Genomic_DNA"/>
</dbReference>
<evidence type="ECO:0000313" key="2">
    <source>
        <dbReference type="Proteomes" id="UP000001504"/>
    </source>
</evidence>